<evidence type="ECO:0000256" key="2">
    <source>
        <dbReference type="ARBA" id="ARBA00004496"/>
    </source>
</evidence>
<dbReference type="PANTHER" id="PTHR17616:SF8">
    <property type="entry name" value="TRANSCRIPTIONAL COACTIVATOR YORKIE"/>
    <property type="match status" value="1"/>
</dbReference>
<feature type="domain" description="WW" evidence="8">
    <location>
        <begin position="244"/>
        <end position="277"/>
    </location>
</feature>
<dbReference type="AlphaFoldDB" id="A0A9P5WZ64"/>
<keyword evidence="10" id="KW-1185">Reference proteome</keyword>
<evidence type="ECO:0000259" key="7">
    <source>
        <dbReference type="PROSITE" id="PS50004"/>
    </source>
</evidence>
<protein>
    <submittedName>
        <fullName evidence="9">Uncharacterized protein</fullName>
    </submittedName>
</protein>
<feature type="domain" description="WW" evidence="8">
    <location>
        <begin position="289"/>
        <end position="322"/>
    </location>
</feature>
<reference evidence="9" key="1">
    <citation type="submission" date="2020-11" db="EMBL/GenBank/DDBJ databases">
        <authorList>
            <consortium name="DOE Joint Genome Institute"/>
            <person name="Ahrendt S."/>
            <person name="Riley R."/>
            <person name="Andreopoulos W."/>
            <person name="Labutti K."/>
            <person name="Pangilinan J."/>
            <person name="Ruiz-Duenas F.J."/>
            <person name="Barrasa J.M."/>
            <person name="Sanchez-Garcia M."/>
            <person name="Camarero S."/>
            <person name="Miyauchi S."/>
            <person name="Serrano A."/>
            <person name="Linde D."/>
            <person name="Babiker R."/>
            <person name="Drula E."/>
            <person name="Ayuso-Fernandez I."/>
            <person name="Pacheco R."/>
            <person name="Padilla G."/>
            <person name="Ferreira P."/>
            <person name="Barriuso J."/>
            <person name="Kellner H."/>
            <person name="Castanera R."/>
            <person name="Alfaro M."/>
            <person name="Ramirez L."/>
            <person name="Pisabarro A.G."/>
            <person name="Kuo A."/>
            <person name="Tritt A."/>
            <person name="Lipzen A."/>
            <person name="He G."/>
            <person name="Yan M."/>
            <person name="Ng V."/>
            <person name="Cullen D."/>
            <person name="Martin F."/>
            <person name="Rosso M.-N."/>
            <person name="Henrissat B."/>
            <person name="Hibbett D."/>
            <person name="Martinez A.T."/>
            <person name="Grigoriev I.V."/>
        </authorList>
    </citation>
    <scope>NUCLEOTIDE SEQUENCE</scope>
    <source>
        <strain evidence="9">MF-IS2</strain>
    </source>
</reference>
<dbReference type="InterPro" id="IPR051583">
    <property type="entry name" value="YAP1"/>
</dbReference>
<keyword evidence="5" id="KW-0539">Nucleus</keyword>
<dbReference type="Proteomes" id="UP000807342">
    <property type="component" value="Unassembled WGS sequence"/>
</dbReference>
<dbReference type="GO" id="GO:0003713">
    <property type="term" value="F:transcription coactivator activity"/>
    <property type="evidence" value="ECO:0007669"/>
    <property type="project" value="TreeGrafter"/>
</dbReference>
<evidence type="ECO:0000313" key="9">
    <source>
        <dbReference type="EMBL" id="KAF9441000.1"/>
    </source>
</evidence>
<dbReference type="InterPro" id="IPR027417">
    <property type="entry name" value="P-loop_NTPase"/>
</dbReference>
<dbReference type="GO" id="GO:0045944">
    <property type="term" value="P:positive regulation of transcription by RNA polymerase II"/>
    <property type="evidence" value="ECO:0007669"/>
    <property type="project" value="TreeGrafter"/>
</dbReference>
<dbReference type="Gene3D" id="2.20.70.10">
    <property type="match status" value="2"/>
</dbReference>
<dbReference type="PROSITE" id="PS50020">
    <property type="entry name" value="WW_DOMAIN_2"/>
    <property type="match status" value="2"/>
</dbReference>
<proteinExistence type="predicted"/>
<organism evidence="9 10">
    <name type="scientific">Macrolepiota fuliginosa MF-IS2</name>
    <dbReference type="NCBI Taxonomy" id="1400762"/>
    <lineage>
        <taxon>Eukaryota</taxon>
        <taxon>Fungi</taxon>
        <taxon>Dikarya</taxon>
        <taxon>Basidiomycota</taxon>
        <taxon>Agaricomycotina</taxon>
        <taxon>Agaricomycetes</taxon>
        <taxon>Agaricomycetidae</taxon>
        <taxon>Agaricales</taxon>
        <taxon>Agaricineae</taxon>
        <taxon>Agaricaceae</taxon>
        <taxon>Macrolepiota</taxon>
    </lineage>
</organism>
<evidence type="ECO:0000259" key="8">
    <source>
        <dbReference type="PROSITE" id="PS50020"/>
    </source>
</evidence>
<gene>
    <name evidence="9" type="ORF">P691DRAFT_779940</name>
</gene>
<dbReference type="PROSITE" id="PS01159">
    <property type="entry name" value="WW_DOMAIN_1"/>
    <property type="match status" value="1"/>
</dbReference>
<evidence type="ECO:0000256" key="3">
    <source>
        <dbReference type="ARBA" id="ARBA00022490"/>
    </source>
</evidence>
<dbReference type="EMBL" id="MU152118">
    <property type="protein sequence ID" value="KAF9441000.1"/>
    <property type="molecule type" value="Genomic_DNA"/>
</dbReference>
<dbReference type="Gene3D" id="3.40.50.300">
    <property type="entry name" value="P-loop containing nucleotide triphosphate hydrolases"/>
    <property type="match status" value="1"/>
</dbReference>
<dbReference type="GO" id="GO:0005634">
    <property type="term" value="C:nucleus"/>
    <property type="evidence" value="ECO:0007669"/>
    <property type="project" value="UniProtKB-SubCell"/>
</dbReference>
<dbReference type="Pfam" id="PF00397">
    <property type="entry name" value="WW"/>
    <property type="match status" value="2"/>
</dbReference>
<accession>A0A9P5WZ64</accession>
<dbReference type="InterPro" id="IPR036020">
    <property type="entry name" value="WW_dom_sf"/>
</dbReference>
<dbReference type="InterPro" id="IPR056884">
    <property type="entry name" value="NPHP3-like_N"/>
</dbReference>
<comment type="caution">
    <text evidence="9">The sequence shown here is derived from an EMBL/GenBank/DDBJ whole genome shotgun (WGS) entry which is preliminary data.</text>
</comment>
<dbReference type="SUPFAM" id="SSF51045">
    <property type="entry name" value="WW domain"/>
    <property type="match status" value="2"/>
</dbReference>
<dbReference type="InterPro" id="IPR001202">
    <property type="entry name" value="WW_dom"/>
</dbReference>
<dbReference type="Pfam" id="PF00168">
    <property type="entry name" value="C2"/>
    <property type="match status" value="1"/>
</dbReference>
<keyword evidence="4" id="KW-0677">Repeat</keyword>
<dbReference type="SMART" id="SM00456">
    <property type="entry name" value="WW"/>
    <property type="match status" value="2"/>
</dbReference>
<evidence type="ECO:0000256" key="5">
    <source>
        <dbReference type="ARBA" id="ARBA00023242"/>
    </source>
</evidence>
<dbReference type="Gene3D" id="2.60.40.150">
    <property type="entry name" value="C2 domain"/>
    <property type="match status" value="1"/>
</dbReference>
<dbReference type="PROSITE" id="PS50004">
    <property type="entry name" value="C2"/>
    <property type="match status" value="1"/>
</dbReference>
<sequence length="544" mass="60675">MCLANKKRVWFTVIAAEGLPKGNVFGPPNPFVVLTVDGERAYTTGVVKKAIDPDWNETVDIFVKKSSEIVVEIFDRGWLGRDVLLGAGNITVGKAIGLKSGSRQTFTLYLTKGTNNAAVHGRLIVSVSTNPSPTRPADLFLVGCAPCPSRGALRPTVEGTATGLSRTPSCFSIGSCVFVSSIPPLEPNVSVGRESLTASRQITATIPHPAPDSRSALPSTQKQPPKALHTFSQNTLKLNADEGGPLPPGWVMRRTFEGRRYYIDHNTRTTTWRRPDFELDSADSVSEREEEPLPWEMCLTFTGRFYFVDHNTQTTTWEQPQWRDLVVAGVELYAWRSRRSQSTSRWHQTCLIDEIMGWMSDEEFMDMNMLWVHGPAGGGKTALAEAIGEQLVVESSPVLGAALFLPTAPPHGNLVRFWVSTVMQLTRSVAGYERAVKDYTVADIGRWDVRTQFDNLVRRPLSLLTSQRKYVVLVDGMDQCGEREDQCEIMECIIDALRPPLRLPVRWLIFSRSEPHLKRVFEEATALGCCWIQEVVINNPQRSK</sequence>
<evidence type="ECO:0000256" key="4">
    <source>
        <dbReference type="ARBA" id="ARBA00022737"/>
    </source>
</evidence>
<dbReference type="PANTHER" id="PTHR17616">
    <property type="entry name" value="YES-ASSOCIATED PROTEIN YAP1 FAMILY MEMBER"/>
    <property type="match status" value="1"/>
</dbReference>
<dbReference type="CDD" id="cd00201">
    <property type="entry name" value="WW"/>
    <property type="match status" value="2"/>
</dbReference>
<dbReference type="SUPFAM" id="SSF49562">
    <property type="entry name" value="C2 domain (Calcium/lipid-binding domain, CaLB)"/>
    <property type="match status" value="1"/>
</dbReference>
<evidence type="ECO:0000256" key="1">
    <source>
        <dbReference type="ARBA" id="ARBA00004123"/>
    </source>
</evidence>
<evidence type="ECO:0000313" key="10">
    <source>
        <dbReference type="Proteomes" id="UP000807342"/>
    </source>
</evidence>
<keyword evidence="3" id="KW-0963">Cytoplasm</keyword>
<dbReference type="GO" id="GO:0005737">
    <property type="term" value="C:cytoplasm"/>
    <property type="evidence" value="ECO:0007669"/>
    <property type="project" value="UniProtKB-SubCell"/>
</dbReference>
<dbReference type="SMART" id="SM00239">
    <property type="entry name" value="C2"/>
    <property type="match status" value="1"/>
</dbReference>
<dbReference type="OrthoDB" id="3045089at2759"/>
<dbReference type="InterPro" id="IPR000008">
    <property type="entry name" value="C2_dom"/>
</dbReference>
<evidence type="ECO:0000256" key="6">
    <source>
        <dbReference type="SAM" id="MobiDB-lite"/>
    </source>
</evidence>
<dbReference type="SUPFAM" id="SSF52540">
    <property type="entry name" value="P-loop containing nucleoside triphosphate hydrolases"/>
    <property type="match status" value="1"/>
</dbReference>
<name>A0A9P5WZ64_9AGAR</name>
<dbReference type="InterPro" id="IPR035892">
    <property type="entry name" value="C2_domain_sf"/>
</dbReference>
<dbReference type="GO" id="GO:0035329">
    <property type="term" value="P:hippo signaling"/>
    <property type="evidence" value="ECO:0007669"/>
    <property type="project" value="TreeGrafter"/>
</dbReference>
<feature type="domain" description="C2" evidence="7">
    <location>
        <begin position="1"/>
        <end position="108"/>
    </location>
</feature>
<feature type="region of interest" description="Disordered" evidence="6">
    <location>
        <begin position="204"/>
        <end position="227"/>
    </location>
</feature>
<comment type="subcellular location">
    <subcellularLocation>
        <location evidence="2">Cytoplasm</location>
    </subcellularLocation>
    <subcellularLocation>
        <location evidence="1">Nucleus</location>
    </subcellularLocation>
</comment>
<dbReference type="Pfam" id="PF24883">
    <property type="entry name" value="NPHP3_N"/>
    <property type="match status" value="1"/>
</dbReference>